<dbReference type="GO" id="GO:0004222">
    <property type="term" value="F:metalloendopeptidase activity"/>
    <property type="evidence" value="ECO:0007669"/>
    <property type="project" value="InterPro"/>
</dbReference>
<keyword evidence="3" id="KW-0645">Protease</keyword>
<dbReference type="AlphaFoldDB" id="V8C7H1"/>
<dbReference type="Gene3D" id="3.40.50.300">
    <property type="entry name" value="P-loop containing nucleotide triphosphate hydrolases"/>
    <property type="match status" value="1"/>
</dbReference>
<dbReference type="GO" id="GO:0046872">
    <property type="term" value="F:metal ion binding"/>
    <property type="evidence" value="ECO:0007669"/>
    <property type="project" value="UniProtKB-KW"/>
</dbReference>
<keyword evidence="9" id="KW-0482">Metalloprotease</keyword>
<dbReference type="SUPFAM" id="SSF52540">
    <property type="entry name" value="P-loop containing nucleoside triphosphate hydrolases"/>
    <property type="match status" value="1"/>
</dbReference>
<reference evidence="14 15" key="1">
    <citation type="journal article" date="2014" name="Genome Announc.">
        <title>Draft genome sequences of six enterohepatic helicobacter species isolated from humans and one from rhesus macaques.</title>
        <authorList>
            <person name="Shen Z."/>
            <person name="Sheh A."/>
            <person name="Young S.K."/>
            <person name="Abouelliel A."/>
            <person name="Ward D.V."/>
            <person name="Earl A.M."/>
            <person name="Fox J.G."/>
        </authorList>
    </citation>
    <scope>NUCLEOTIDE SEQUENCE [LARGE SCALE GENOMIC DNA]</scope>
    <source>
        <strain evidence="14 15">MIT 99-5501</strain>
    </source>
</reference>
<accession>V8C7H1</accession>
<feature type="compositionally biased region" description="Polar residues" evidence="11">
    <location>
        <begin position="684"/>
        <end position="693"/>
    </location>
</feature>
<dbReference type="PANTHER" id="PTHR23076">
    <property type="entry name" value="METALLOPROTEASE M41 FTSH"/>
    <property type="match status" value="1"/>
</dbReference>
<name>V8C7H1_9HELI</name>
<dbReference type="Pfam" id="PF17862">
    <property type="entry name" value="AAA_lid_3"/>
    <property type="match status" value="1"/>
</dbReference>
<dbReference type="PATRIC" id="fig|1357400.3.peg.1931"/>
<keyword evidence="12" id="KW-0472">Membrane</keyword>
<keyword evidence="4" id="KW-0479">Metal-binding</keyword>
<dbReference type="GO" id="GO:0005524">
    <property type="term" value="F:ATP binding"/>
    <property type="evidence" value="ECO:0007669"/>
    <property type="project" value="UniProtKB-KW"/>
</dbReference>
<dbReference type="HOGENOM" id="CLU_000688_16_2_7"/>
<keyword evidence="6" id="KW-0378">Hydrolase</keyword>
<dbReference type="GO" id="GO:0005886">
    <property type="term" value="C:plasma membrane"/>
    <property type="evidence" value="ECO:0007669"/>
    <property type="project" value="TreeGrafter"/>
</dbReference>
<dbReference type="InterPro" id="IPR003959">
    <property type="entry name" value="ATPase_AAA_core"/>
</dbReference>
<dbReference type="Gene3D" id="1.10.8.60">
    <property type="match status" value="1"/>
</dbReference>
<dbReference type="InterPro" id="IPR003960">
    <property type="entry name" value="ATPase_AAA_CS"/>
</dbReference>
<feature type="region of interest" description="Disordered" evidence="11">
    <location>
        <begin position="677"/>
        <end position="736"/>
    </location>
</feature>
<evidence type="ECO:0000256" key="6">
    <source>
        <dbReference type="ARBA" id="ARBA00022801"/>
    </source>
</evidence>
<evidence type="ECO:0000256" key="2">
    <source>
        <dbReference type="ARBA" id="ARBA00010044"/>
    </source>
</evidence>
<feature type="region of interest" description="Disordered" evidence="11">
    <location>
        <begin position="627"/>
        <end position="651"/>
    </location>
</feature>
<dbReference type="GO" id="GO:0030163">
    <property type="term" value="P:protein catabolic process"/>
    <property type="evidence" value="ECO:0007669"/>
    <property type="project" value="TreeGrafter"/>
</dbReference>
<evidence type="ECO:0000259" key="13">
    <source>
        <dbReference type="SMART" id="SM00382"/>
    </source>
</evidence>
<feature type="domain" description="AAA+ ATPase" evidence="13">
    <location>
        <begin position="234"/>
        <end position="371"/>
    </location>
</feature>
<evidence type="ECO:0000256" key="4">
    <source>
        <dbReference type="ARBA" id="ARBA00022723"/>
    </source>
</evidence>
<dbReference type="PANTHER" id="PTHR23076:SF97">
    <property type="entry name" value="ATP-DEPENDENT ZINC METALLOPROTEASE YME1L1"/>
    <property type="match status" value="1"/>
</dbReference>
<dbReference type="EMBL" id="AZJI01000006">
    <property type="protein sequence ID" value="ETD22997.1"/>
    <property type="molecule type" value="Genomic_DNA"/>
</dbReference>
<evidence type="ECO:0000256" key="9">
    <source>
        <dbReference type="ARBA" id="ARBA00023049"/>
    </source>
</evidence>
<dbReference type="InterPro" id="IPR037219">
    <property type="entry name" value="Peptidase_M41-like"/>
</dbReference>
<keyword evidence="12" id="KW-1133">Transmembrane helix</keyword>
<dbReference type="InterPro" id="IPR027417">
    <property type="entry name" value="P-loop_NTPase"/>
</dbReference>
<comment type="similarity">
    <text evidence="2">In the C-terminal section; belongs to the peptidase M41 family.</text>
</comment>
<evidence type="ECO:0000256" key="11">
    <source>
        <dbReference type="SAM" id="MobiDB-lite"/>
    </source>
</evidence>
<evidence type="ECO:0000256" key="8">
    <source>
        <dbReference type="ARBA" id="ARBA00022840"/>
    </source>
</evidence>
<evidence type="ECO:0000313" key="15">
    <source>
        <dbReference type="Proteomes" id="UP000018731"/>
    </source>
</evidence>
<dbReference type="CDD" id="cd19501">
    <property type="entry name" value="RecA-like_FtsH"/>
    <property type="match status" value="1"/>
</dbReference>
<feature type="region of interest" description="Disordered" evidence="11">
    <location>
        <begin position="150"/>
        <end position="181"/>
    </location>
</feature>
<dbReference type="PROSITE" id="PS00674">
    <property type="entry name" value="AAA"/>
    <property type="match status" value="1"/>
</dbReference>
<keyword evidence="15" id="KW-1185">Reference proteome</keyword>
<protein>
    <recommendedName>
        <fullName evidence="13">AAA+ ATPase domain-containing protein</fullName>
    </recommendedName>
</protein>
<comment type="similarity">
    <text evidence="10">Belongs to the AAA ATPase family.</text>
</comment>
<feature type="transmembrane region" description="Helical" evidence="12">
    <location>
        <begin position="7"/>
        <end position="26"/>
    </location>
</feature>
<dbReference type="Pfam" id="PF00004">
    <property type="entry name" value="AAA"/>
    <property type="match status" value="1"/>
</dbReference>
<dbReference type="InterPro" id="IPR041569">
    <property type="entry name" value="AAA_lid_3"/>
</dbReference>
<organism evidence="14 15">
    <name type="scientific">Helicobacter macacae MIT 99-5501</name>
    <dbReference type="NCBI Taxonomy" id="1357400"/>
    <lineage>
        <taxon>Bacteria</taxon>
        <taxon>Pseudomonadati</taxon>
        <taxon>Campylobacterota</taxon>
        <taxon>Epsilonproteobacteria</taxon>
        <taxon>Campylobacterales</taxon>
        <taxon>Helicobacteraceae</taxon>
        <taxon>Helicobacter</taxon>
    </lineage>
</organism>
<evidence type="ECO:0000256" key="1">
    <source>
        <dbReference type="ARBA" id="ARBA00001947"/>
    </source>
</evidence>
<dbReference type="SMART" id="SM00382">
    <property type="entry name" value="AAA"/>
    <property type="match status" value="1"/>
</dbReference>
<keyword evidence="8 10" id="KW-0067">ATP-binding</keyword>
<feature type="compositionally biased region" description="Low complexity" evidence="11">
    <location>
        <begin position="170"/>
        <end position="181"/>
    </location>
</feature>
<evidence type="ECO:0000256" key="10">
    <source>
        <dbReference type="RuleBase" id="RU003651"/>
    </source>
</evidence>
<keyword evidence="12" id="KW-0812">Transmembrane</keyword>
<dbReference type="Proteomes" id="UP000018731">
    <property type="component" value="Unassembled WGS sequence"/>
</dbReference>
<dbReference type="eggNOG" id="COG0465">
    <property type="taxonomic scope" value="Bacteria"/>
</dbReference>
<keyword evidence="7" id="KW-0862">Zinc</keyword>
<gene>
    <name evidence="14" type="ORF">HMPREF2086_01443</name>
</gene>
<dbReference type="GO" id="GO:0016887">
    <property type="term" value="F:ATP hydrolysis activity"/>
    <property type="evidence" value="ECO:0007669"/>
    <property type="project" value="InterPro"/>
</dbReference>
<dbReference type="STRING" id="1357400.HMPREF2086_01443"/>
<dbReference type="GO" id="GO:0006508">
    <property type="term" value="P:proteolysis"/>
    <property type="evidence" value="ECO:0007669"/>
    <property type="project" value="UniProtKB-KW"/>
</dbReference>
<proteinExistence type="inferred from homology"/>
<comment type="cofactor">
    <cofactor evidence="1">
        <name>Zn(2+)</name>
        <dbReference type="ChEBI" id="CHEBI:29105"/>
    </cofactor>
</comment>
<dbReference type="InterPro" id="IPR003593">
    <property type="entry name" value="AAA+_ATPase"/>
</dbReference>
<feature type="transmembrane region" description="Helical" evidence="12">
    <location>
        <begin position="90"/>
        <end position="111"/>
    </location>
</feature>
<feature type="compositionally biased region" description="Polar residues" evidence="11">
    <location>
        <begin position="722"/>
        <end position="731"/>
    </location>
</feature>
<evidence type="ECO:0000256" key="3">
    <source>
        <dbReference type="ARBA" id="ARBA00022670"/>
    </source>
</evidence>
<evidence type="ECO:0000256" key="7">
    <source>
        <dbReference type="ARBA" id="ARBA00022833"/>
    </source>
</evidence>
<feature type="compositionally biased region" description="Basic and acidic residues" evidence="11">
    <location>
        <begin position="694"/>
        <end position="708"/>
    </location>
</feature>
<evidence type="ECO:0000256" key="12">
    <source>
        <dbReference type="SAM" id="Phobius"/>
    </source>
</evidence>
<comment type="caution">
    <text evidence="14">The sequence shown here is derived from an EMBL/GenBank/DDBJ whole genome shotgun (WGS) entry which is preliminary data.</text>
</comment>
<dbReference type="FunFam" id="3.40.50.300:FF:000001">
    <property type="entry name" value="ATP-dependent zinc metalloprotease FtsH"/>
    <property type="match status" value="1"/>
</dbReference>
<dbReference type="GO" id="GO:0004176">
    <property type="term" value="F:ATP-dependent peptidase activity"/>
    <property type="evidence" value="ECO:0007669"/>
    <property type="project" value="InterPro"/>
</dbReference>
<dbReference type="SUPFAM" id="SSF140990">
    <property type="entry name" value="FtsH protease domain-like"/>
    <property type="match status" value="1"/>
</dbReference>
<evidence type="ECO:0000313" key="14">
    <source>
        <dbReference type="EMBL" id="ETD22997.1"/>
    </source>
</evidence>
<evidence type="ECO:0000256" key="5">
    <source>
        <dbReference type="ARBA" id="ARBA00022741"/>
    </source>
</evidence>
<dbReference type="RefSeq" id="WP_023928179.1">
    <property type="nucleotide sequence ID" value="NZ_KI669455.1"/>
</dbReference>
<sequence>MPLSKRFYIAVVAIFFALIFVLILSLRDNAETLSANAFEGAMQQNQFEKLWVEDDYLYGKTNSGLYKTLLMQIQPQVLTTIALQKGQGKVLSWIVLGVIFVFVFVVSFIIFGRSMFGSLLGGTFGGFFGEIGGNRHNYYDKKNMKTLKGGGLSDSDSRLAKPSGANNAGNNRFSNSFSPKSFSDSSSSGDLIEPLHSHIKFSDVAGISEAKEELLEILDFLKHPAKYSALGISLPKGVLLSGAPGVGKTLIAKALAGESGVPFFYQSGASFVEMYVGVGAKRVRELFSAAKASAPCIVFIDEIDAIGKKRTSDSHNSERESTLNQLLVEMDGFSESSGVIVLGATNHIEALDSALLRSGRFDRKVFIELPNFAERTEILKMYLKSKKSHIDPVQIAKKTSSFSGAMLATLVNEAALNTARRGGTQIEERDFEAVYGKISSGKRRLPFLDEKAQKIYALYQASKIIFALKTSLPLQKATLFEVSLLELNTHTIGTNELLRRIYFSLIGSVALWEHCGEGFGVGGEDFKRACELVEFGSKNGLFASPSKNLGGLFGTKEANEDFEILEQKSIYRGDISSAEFVAEAVQKLLKSKNLSEFLQKNMTEILLAGGALLAYERLDWHGVESISTSSGVSGATNEAQDTANPTKEGSSTNGAEFVISAFAPTVLTPFNALSKDYFNESKDTPPQTLPTQNDEAKEANNESKEFSDSKATPPNELESQKEQNINTQTRDTQAKLAKESRQEQEHFIVQNAEILADFIGIKFK</sequence>
<keyword evidence="5 10" id="KW-0547">Nucleotide-binding</keyword>